<feature type="binding site" evidence="1">
    <location>
        <begin position="21"/>
        <end position="23"/>
    </location>
    <ligand>
        <name>shikimate</name>
        <dbReference type="ChEBI" id="CHEBI:36208"/>
    </ligand>
</feature>
<keyword evidence="1" id="KW-0521">NADP</keyword>
<dbReference type="InterPro" id="IPR013708">
    <property type="entry name" value="Shikimate_DH-bd_N"/>
</dbReference>
<dbReference type="InterPro" id="IPR022893">
    <property type="entry name" value="Shikimate_DH_fam"/>
</dbReference>
<dbReference type="InterPro" id="IPR006151">
    <property type="entry name" value="Shikm_DH/Glu-tRNA_Rdtase"/>
</dbReference>
<feature type="binding site" evidence="1">
    <location>
        <position position="83"/>
    </location>
    <ligand>
        <name>NADP(+)</name>
        <dbReference type="ChEBI" id="CHEBI:58349"/>
    </ligand>
</feature>
<dbReference type="Proteomes" id="UP000060043">
    <property type="component" value="Chromosome"/>
</dbReference>
<comment type="catalytic activity">
    <reaction evidence="1">
        <text>shikimate + NADP(+) = 3-dehydroshikimate + NADPH + H(+)</text>
        <dbReference type="Rhea" id="RHEA:17737"/>
        <dbReference type="ChEBI" id="CHEBI:15378"/>
        <dbReference type="ChEBI" id="CHEBI:16630"/>
        <dbReference type="ChEBI" id="CHEBI:36208"/>
        <dbReference type="ChEBI" id="CHEBI:57783"/>
        <dbReference type="ChEBI" id="CHEBI:58349"/>
        <dbReference type="EC" id="1.1.1.25"/>
    </reaction>
</comment>
<protein>
    <recommendedName>
        <fullName evidence="1">Shikimate dehydrogenase (NADP(+))</fullName>
        <shortName evidence="1">SDH</shortName>
        <ecNumber evidence="1">1.1.1.25</ecNumber>
    </recommendedName>
</protein>
<dbReference type="AlphaFoldDB" id="A0A0U3HB10"/>
<feature type="binding site" evidence="1">
    <location>
        <position position="67"/>
    </location>
    <ligand>
        <name>shikimate</name>
        <dbReference type="ChEBI" id="CHEBI:36208"/>
    </ligand>
</feature>
<dbReference type="GO" id="GO:0009423">
    <property type="term" value="P:chorismate biosynthetic process"/>
    <property type="evidence" value="ECO:0007669"/>
    <property type="project" value="UniProtKB-UniRule"/>
</dbReference>
<feature type="binding site" evidence="1">
    <location>
        <position position="206"/>
    </location>
    <ligand>
        <name>shikimate</name>
        <dbReference type="ChEBI" id="CHEBI:36208"/>
    </ligand>
</feature>
<dbReference type="SUPFAM" id="SSF53223">
    <property type="entry name" value="Aminoacid dehydrogenase-like, N-terminal domain"/>
    <property type="match status" value="1"/>
</dbReference>
<dbReference type="PaxDb" id="1435377-SUSAZ_00935"/>
<proteinExistence type="inferred from homology"/>
<feature type="domain" description="Shikimate dehydrogenase substrate binding N-terminal" evidence="3">
    <location>
        <begin position="13"/>
        <end position="94"/>
    </location>
</feature>
<keyword evidence="1" id="KW-0028">Amino-acid biosynthesis</keyword>
<feature type="binding site" evidence="1">
    <location>
        <position position="204"/>
    </location>
    <ligand>
        <name>NADP(+)</name>
        <dbReference type="ChEBI" id="CHEBI:58349"/>
    </ligand>
</feature>
<gene>
    <name evidence="1 4" type="primary">aroE</name>
    <name evidence="4" type="ORF">ATZ20_08380</name>
</gene>
<evidence type="ECO:0000259" key="3">
    <source>
        <dbReference type="Pfam" id="PF08501"/>
    </source>
</evidence>
<dbReference type="PANTHER" id="PTHR21089">
    <property type="entry name" value="SHIKIMATE DEHYDROGENASE"/>
    <property type="match status" value="1"/>
</dbReference>
<name>A0A0U3HB10_9CREN</name>
<feature type="domain" description="Quinate/shikimate 5-dehydrogenase/glutamyl-tRNA reductase" evidence="2">
    <location>
        <begin position="123"/>
        <end position="190"/>
    </location>
</feature>
<comment type="subunit">
    <text evidence="1">Homodimer.</text>
</comment>
<dbReference type="RefSeq" id="WP_011277105.1">
    <property type="nucleotide sequence ID" value="NZ_BHWZ01000001.1"/>
</dbReference>
<dbReference type="Gene3D" id="3.40.50.10860">
    <property type="entry name" value="Leucine Dehydrogenase, chain A, domain 1"/>
    <property type="match status" value="1"/>
</dbReference>
<dbReference type="InterPro" id="IPR036291">
    <property type="entry name" value="NAD(P)-bd_dom_sf"/>
</dbReference>
<feature type="binding site" evidence="1">
    <location>
        <position position="92"/>
    </location>
    <ligand>
        <name>shikimate</name>
        <dbReference type="ChEBI" id="CHEBI:36208"/>
    </ligand>
</feature>
<dbReference type="GO" id="GO:0009073">
    <property type="term" value="P:aromatic amino acid family biosynthetic process"/>
    <property type="evidence" value="ECO:0007669"/>
    <property type="project" value="UniProtKB-KW"/>
</dbReference>
<dbReference type="OMA" id="FGNPIKH"/>
<feature type="active site" description="Proton acceptor" evidence="1">
    <location>
        <position position="71"/>
    </location>
</feature>
<keyword evidence="1" id="KW-0560">Oxidoreductase</keyword>
<dbReference type="SMR" id="A0A0U3HB10"/>
<dbReference type="UniPathway" id="UPA00053">
    <property type="reaction ID" value="UER00087"/>
</dbReference>
<dbReference type="EMBL" id="CP013695">
    <property type="protein sequence ID" value="ALU32159.1"/>
    <property type="molecule type" value="Genomic_DNA"/>
</dbReference>
<feature type="binding site" evidence="1">
    <location>
        <position position="103"/>
    </location>
    <ligand>
        <name>shikimate</name>
        <dbReference type="ChEBI" id="CHEBI:36208"/>
    </ligand>
</feature>
<dbReference type="EC" id="1.1.1.25" evidence="1"/>
<dbReference type="GeneID" id="14550713"/>
<comment type="caution">
    <text evidence="1">Lacks conserved residue(s) required for the propagation of feature annotation.</text>
</comment>
<sequence length="263" mass="29456">MLKINNDTKLFGVLGENIPYTLSPAIHNYAFQRLGINAVYLRFDVRRDKFHSIIIGLLNIASGLNVTIPYKEDVVKYLYGVSEEARVIGAVNTIHNLNGYNTDYIAIYNLIKEKLIDKPSICTVFGAGGAGRASIYALLKLGCEVYVINRSLERAQSLEKDFKEFGYDIKIISSCKPGDIIVNATPNSSYVPDECIKGKLVVDLVYNPVKTPLILKAEKTGIRSINGLEILVRQAMEAERIWFGKSLSDEEVVKFLYARKLVR</sequence>
<dbReference type="HAMAP" id="MF_00222">
    <property type="entry name" value="Shikimate_DH_AroE"/>
    <property type="match status" value="1"/>
</dbReference>
<dbReference type="STRING" id="1435377.SUSAZ_00935"/>
<dbReference type="Pfam" id="PF08501">
    <property type="entry name" value="Shikimate_dh_N"/>
    <property type="match status" value="1"/>
</dbReference>
<feature type="binding site" evidence="1">
    <location>
        <position position="227"/>
    </location>
    <ligand>
        <name>NADP(+)</name>
        <dbReference type="ChEBI" id="CHEBI:58349"/>
    </ligand>
</feature>
<dbReference type="SUPFAM" id="SSF51735">
    <property type="entry name" value="NAD(P)-binding Rossmann-fold domains"/>
    <property type="match status" value="1"/>
</dbReference>
<evidence type="ECO:0000256" key="1">
    <source>
        <dbReference type="HAMAP-Rule" id="MF_00222"/>
    </source>
</evidence>
<dbReference type="GO" id="GO:0004764">
    <property type="term" value="F:shikimate 3-dehydrogenase (NADP+) activity"/>
    <property type="evidence" value="ECO:0007669"/>
    <property type="project" value="UniProtKB-UniRule"/>
</dbReference>
<dbReference type="PANTHER" id="PTHR21089:SF1">
    <property type="entry name" value="BIFUNCTIONAL 3-DEHYDROQUINATE DEHYDRATASE_SHIKIMATE DEHYDROGENASE, CHLOROPLASTIC"/>
    <property type="match status" value="1"/>
</dbReference>
<keyword evidence="1" id="KW-0057">Aromatic amino acid biosynthesis</keyword>
<dbReference type="Pfam" id="PF01488">
    <property type="entry name" value="Shikimate_DH"/>
    <property type="match status" value="1"/>
</dbReference>
<comment type="similarity">
    <text evidence="1">Belongs to the shikimate dehydrogenase family.</text>
</comment>
<organism evidence="4 5">
    <name type="scientific">Sulfolobus acidocaldarius</name>
    <dbReference type="NCBI Taxonomy" id="2285"/>
    <lineage>
        <taxon>Archaea</taxon>
        <taxon>Thermoproteota</taxon>
        <taxon>Thermoprotei</taxon>
        <taxon>Sulfolobales</taxon>
        <taxon>Sulfolobaceae</taxon>
        <taxon>Sulfolobus</taxon>
    </lineage>
</organism>
<evidence type="ECO:0000259" key="2">
    <source>
        <dbReference type="Pfam" id="PF01488"/>
    </source>
</evidence>
<dbReference type="GO" id="GO:0008652">
    <property type="term" value="P:amino acid biosynthetic process"/>
    <property type="evidence" value="ECO:0007669"/>
    <property type="project" value="UniProtKB-KW"/>
</dbReference>
<evidence type="ECO:0000313" key="5">
    <source>
        <dbReference type="Proteomes" id="UP000060043"/>
    </source>
</evidence>
<evidence type="ECO:0000313" key="4">
    <source>
        <dbReference type="EMBL" id="ALU32159.1"/>
    </source>
</evidence>
<reference evidence="4 5" key="1">
    <citation type="submission" date="2015-12" db="EMBL/GenBank/DDBJ databases">
        <title>A stable core within a dynamic pangenome in Sulfolobus acidocaldarius.</title>
        <authorList>
            <person name="Anderson R."/>
            <person name="Kouris A."/>
            <person name="Seward C."/>
            <person name="Campbell K."/>
            <person name="Whitaker R."/>
        </authorList>
    </citation>
    <scope>NUCLEOTIDE SEQUENCE [LARGE SCALE GENOMIC DNA]</scope>
    <source>
        <strain evidence="4 5">NG05B_CO5_07</strain>
    </source>
</reference>
<dbReference type="Gene3D" id="3.40.50.720">
    <property type="entry name" value="NAD(P)-binding Rossmann-like Domain"/>
    <property type="match status" value="1"/>
</dbReference>
<accession>A0A0U3HB10</accession>
<dbReference type="GO" id="GO:0019632">
    <property type="term" value="P:shikimate metabolic process"/>
    <property type="evidence" value="ECO:0007669"/>
    <property type="project" value="TreeGrafter"/>
</dbReference>
<feature type="binding site" evidence="1">
    <location>
        <begin position="126"/>
        <end position="130"/>
    </location>
    <ligand>
        <name>NADP(+)</name>
        <dbReference type="ChEBI" id="CHEBI:58349"/>
    </ligand>
</feature>
<dbReference type="CDD" id="cd01065">
    <property type="entry name" value="NAD_bind_Shikimate_DH"/>
    <property type="match status" value="1"/>
</dbReference>
<dbReference type="InterPro" id="IPR046346">
    <property type="entry name" value="Aminoacid_DH-like_N_sf"/>
</dbReference>
<comment type="pathway">
    <text evidence="1">Metabolic intermediate biosynthesis; chorismate biosynthesis; chorismate from D-erythrose 4-phosphate and phosphoenolpyruvate: step 4/7.</text>
</comment>
<feature type="binding site" evidence="1">
    <location>
        <position position="234"/>
    </location>
    <ligand>
        <name>shikimate</name>
        <dbReference type="ChEBI" id="CHEBI:36208"/>
    </ligand>
</feature>
<comment type="function">
    <text evidence="1">Involved in the biosynthesis of the chorismate, which leads to the biosynthesis of aromatic amino acids. Catalyzes the reversible NADPH linked reduction of 3-dehydroshikimate (DHSA) to yield shikimate (SA).</text>
</comment>
<dbReference type="OrthoDB" id="8744at2157"/>